<name>A0A426JVU7_9PSEU</name>
<dbReference type="RefSeq" id="WP_125090123.1">
    <property type="nucleotide sequence ID" value="NZ_RSAA01000009.1"/>
</dbReference>
<gene>
    <name evidence="3" type="ORF">EIL87_10955</name>
</gene>
<evidence type="ECO:0000313" key="3">
    <source>
        <dbReference type="EMBL" id="RRO17308.1"/>
    </source>
</evidence>
<keyword evidence="2" id="KW-1133">Transmembrane helix</keyword>
<keyword evidence="2" id="KW-0472">Membrane</keyword>
<evidence type="ECO:0000313" key="4">
    <source>
        <dbReference type="Proteomes" id="UP000274515"/>
    </source>
</evidence>
<feature type="region of interest" description="Disordered" evidence="1">
    <location>
        <begin position="1"/>
        <end position="25"/>
    </location>
</feature>
<evidence type="ECO:0000256" key="2">
    <source>
        <dbReference type="SAM" id="Phobius"/>
    </source>
</evidence>
<feature type="region of interest" description="Disordered" evidence="1">
    <location>
        <begin position="184"/>
        <end position="281"/>
    </location>
</feature>
<reference evidence="3 4" key="1">
    <citation type="submission" date="2018-11" db="EMBL/GenBank/DDBJ databases">
        <title>Saccharopolyspora rhizosphaerae sp. nov., an actinomycete isolated from rhizosphere soil in Thailand.</title>
        <authorList>
            <person name="Intra B."/>
            <person name="Euanorasetr J."/>
            <person name="Take A."/>
            <person name="Inahashi Y."/>
            <person name="Mori M."/>
            <person name="Panbangred W."/>
            <person name="Matsumoto A."/>
        </authorList>
    </citation>
    <scope>NUCLEOTIDE SEQUENCE [LARGE SCALE GENOMIC DNA]</scope>
    <source>
        <strain evidence="3 4">H219</strain>
    </source>
</reference>
<dbReference type="Proteomes" id="UP000274515">
    <property type="component" value="Unassembled WGS sequence"/>
</dbReference>
<proteinExistence type="predicted"/>
<feature type="compositionally biased region" description="Low complexity" evidence="1">
    <location>
        <begin position="253"/>
        <end position="281"/>
    </location>
</feature>
<feature type="transmembrane region" description="Helical" evidence="2">
    <location>
        <begin position="47"/>
        <end position="68"/>
    </location>
</feature>
<organism evidence="3 4">
    <name type="scientific">Saccharopolyspora rhizosphaerae</name>
    <dbReference type="NCBI Taxonomy" id="2492662"/>
    <lineage>
        <taxon>Bacteria</taxon>
        <taxon>Bacillati</taxon>
        <taxon>Actinomycetota</taxon>
        <taxon>Actinomycetes</taxon>
        <taxon>Pseudonocardiales</taxon>
        <taxon>Pseudonocardiaceae</taxon>
        <taxon>Saccharopolyspora</taxon>
    </lineage>
</organism>
<evidence type="ECO:0000256" key="1">
    <source>
        <dbReference type="SAM" id="MobiDB-lite"/>
    </source>
</evidence>
<sequence length="281" mass="28600">MARGGADPADDQPEKQSEKKTQVSPAQVCGAALASVTAAFLGSRLGVAGTVVGAGLTSVVITVGGALYQRSIEKTKEKASTAAAKAAELRKRRTQLGRPVSGEDLGEEGPTRKLDVTGMQWPGGEAVEEQGRDEVEEPATELVSPPVPRRRWGRWALVGATCAVAFVVSMLAVTGFEGLTGRPLSGGDGTTLGQVLQPAPRAPEAPDRTEAPEPTPSAPTPTSEVPPPVQPSAPPRTTEQLAPSGPSAPPTTGPTETGPPTTSSTTTPPASESTLPGLPLG</sequence>
<feature type="transmembrane region" description="Helical" evidence="2">
    <location>
        <begin position="155"/>
        <end position="176"/>
    </location>
</feature>
<feature type="region of interest" description="Disordered" evidence="1">
    <location>
        <begin position="83"/>
        <end position="118"/>
    </location>
</feature>
<feature type="compositionally biased region" description="Basic and acidic residues" evidence="1">
    <location>
        <begin position="12"/>
        <end position="21"/>
    </location>
</feature>
<protein>
    <submittedName>
        <fullName evidence="3">Uncharacterized protein</fullName>
    </submittedName>
</protein>
<keyword evidence="2" id="KW-0812">Transmembrane</keyword>
<comment type="caution">
    <text evidence="3">The sequence shown here is derived from an EMBL/GenBank/DDBJ whole genome shotgun (WGS) entry which is preliminary data.</text>
</comment>
<dbReference type="OrthoDB" id="5195213at2"/>
<keyword evidence="4" id="KW-1185">Reference proteome</keyword>
<accession>A0A426JVU7</accession>
<dbReference type="AlphaFoldDB" id="A0A426JVU7"/>
<dbReference type="EMBL" id="RSAA01000009">
    <property type="protein sequence ID" value="RRO17308.1"/>
    <property type="molecule type" value="Genomic_DNA"/>
</dbReference>
<feature type="compositionally biased region" description="Pro residues" evidence="1">
    <location>
        <begin position="213"/>
        <end position="234"/>
    </location>
</feature>